<dbReference type="Pfam" id="PF18895">
    <property type="entry name" value="T4SS_pilin"/>
    <property type="match status" value="1"/>
</dbReference>
<keyword evidence="1" id="KW-1133">Transmembrane helix</keyword>
<dbReference type="STRING" id="1797472.A2215_02285"/>
<organism evidence="2 3">
    <name type="scientific">Candidatus Berkelbacteria bacterium RIFOXYA2_FULL_43_10</name>
    <dbReference type="NCBI Taxonomy" id="1797472"/>
    <lineage>
        <taxon>Bacteria</taxon>
        <taxon>Candidatus Berkelbacteria</taxon>
    </lineage>
</organism>
<evidence type="ECO:0000313" key="3">
    <source>
        <dbReference type="Proteomes" id="UP000178583"/>
    </source>
</evidence>
<dbReference type="InterPro" id="IPR043993">
    <property type="entry name" value="T4SS_pilin"/>
</dbReference>
<reference evidence="2 3" key="1">
    <citation type="journal article" date="2016" name="Nat. Commun.">
        <title>Thousands of microbial genomes shed light on interconnected biogeochemical processes in an aquifer system.</title>
        <authorList>
            <person name="Anantharaman K."/>
            <person name="Brown C.T."/>
            <person name="Hug L.A."/>
            <person name="Sharon I."/>
            <person name="Castelle C.J."/>
            <person name="Probst A.J."/>
            <person name="Thomas B.C."/>
            <person name="Singh A."/>
            <person name="Wilkins M.J."/>
            <person name="Karaoz U."/>
            <person name="Brodie E.L."/>
            <person name="Williams K.H."/>
            <person name="Hubbard S.S."/>
            <person name="Banfield J.F."/>
        </authorList>
    </citation>
    <scope>NUCLEOTIDE SEQUENCE [LARGE SCALE GENOMIC DNA]</scope>
</reference>
<dbReference type="Proteomes" id="UP000178583">
    <property type="component" value="Unassembled WGS sequence"/>
</dbReference>
<feature type="transmembrane region" description="Helical" evidence="1">
    <location>
        <begin position="57"/>
        <end position="78"/>
    </location>
</feature>
<evidence type="ECO:0000313" key="2">
    <source>
        <dbReference type="EMBL" id="OGD61935.1"/>
    </source>
</evidence>
<gene>
    <name evidence="2" type="ORF">A2215_02285</name>
</gene>
<dbReference type="EMBL" id="MEZY01000058">
    <property type="protein sequence ID" value="OGD61935.1"/>
    <property type="molecule type" value="Genomic_DNA"/>
</dbReference>
<keyword evidence="1" id="KW-0812">Transmembrane</keyword>
<comment type="caution">
    <text evidence="2">The sequence shown here is derived from an EMBL/GenBank/DDBJ whole genome shotgun (WGS) entry which is preliminary data.</text>
</comment>
<keyword evidence="1" id="KW-0472">Membrane</keyword>
<evidence type="ECO:0000256" key="1">
    <source>
        <dbReference type="SAM" id="Phobius"/>
    </source>
</evidence>
<feature type="transmembrane region" description="Helical" evidence="1">
    <location>
        <begin position="98"/>
        <end position="121"/>
    </location>
</feature>
<sequence>MLGYWLFISKGFSSMFNLVQKAIAADAETKSPTLADIFKFGGTDADFSTIMDGLNNIIAIALDLAGVVGFIMILYASILYVTSFGDESKAETAKKTLIWSIVGTAVVAFARLMVIFLDALLK</sequence>
<dbReference type="AlphaFoldDB" id="A0A1F5E3G5"/>
<accession>A0A1F5E3G5</accession>
<protein>
    <submittedName>
        <fullName evidence="2">Uncharacterized protein</fullName>
    </submittedName>
</protein>
<name>A0A1F5E3G5_9BACT</name>
<proteinExistence type="predicted"/>